<reference evidence="1 2" key="1">
    <citation type="submission" date="2020-01" db="EMBL/GenBank/DDBJ databases">
        <title>Insect and environment-associated Actinomycetes.</title>
        <authorList>
            <person name="Currrie C."/>
            <person name="Chevrette M."/>
            <person name="Carlson C."/>
            <person name="Stubbendieck R."/>
            <person name="Wendt-Pienkowski E."/>
        </authorList>
    </citation>
    <scope>NUCLEOTIDE SEQUENCE [LARGE SCALE GENOMIC DNA]</scope>
    <source>
        <strain evidence="1 2">SID8189</strain>
    </source>
</reference>
<gene>
    <name evidence="1" type="ORF">G3I18_22650</name>
</gene>
<dbReference type="RefSeq" id="WP_033278066.1">
    <property type="nucleotide sequence ID" value="NZ_JAAGNA010000790.1"/>
</dbReference>
<proteinExistence type="predicted"/>
<evidence type="ECO:0000313" key="1">
    <source>
        <dbReference type="EMBL" id="NEC51339.1"/>
    </source>
</evidence>
<organism evidence="1 2">
    <name type="scientific">Actinospica acidiphila</name>
    <dbReference type="NCBI Taxonomy" id="304899"/>
    <lineage>
        <taxon>Bacteria</taxon>
        <taxon>Bacillati</taxon>
        <taxon>Actinomycetota</taxon>
        <taxon>Actinomycetes</taxon>
        <taxon>Catenulisporales</taxon>
        <taxon>Actinospicaceae</taxon>
        <taxon>Actinospica</taxon>
    </lineage>
</organism>
<accession>A0A9X5CMQ0</accession>
<keyword evidence="2" id="KW-1185">Reference proteome</keyword>
<dbReference type="Proteomes" id="UP000471745">
    <property type="component" value="Unassembled WGS sequence"/>
</dbReference>
<sequence length="68" mass="7588">MIVRFAGGPLAGRELETTDAPWVGGWLTVGDADWGLYIPVHRDPATGVVLAEARVTTPRWWRRPTWDS</sequence>
<dbReference type="AlphaFoldDB" id="A0A9X5CMQ0"/>
<name>A0A9X5CMQ0_9ACTN</name>
<dbReference type="EMBL" id="JAAGNA010000790">
    <property type="protein sequence ID" value="NEC51339.1"/>
    <property type="molecule type" value="Genomic_DNA"/>
</dbReference>
<evidence type="ECO:0000313" key="2">
    <source>
        <dbReference type="Proteomes" id="UP000471745"/>
    </source>
</evidence>
<protein>
    <submittedName>
        <fullName evidence="1">Uncharacterized protein</fullName>
    </submittedName>
</protein>
<comment type="caution">
    <text evidence="1">The sequence shown here is derived from an EMBL/GenBank/DDBJ whole genome shotgun (WGS) entry which is preliminary data.</text>
</comment>